<evidence type="ECO:0000256" key="6">
    <source>
        <dbReference type="ARBA" id="ARBA00023136"/>
    </source>
</evidence>
<dbReference type="AlphaFoldDB" id="A0A410FT13"/>
<evidence type="ECO:0000256" key="2">
    <source>
        <dbReference type="ARBA" id="ARBA00022475"/>
    </source>
</evidence>
<dbReference type="InterPro" id="IPR025383">
    <property type="entry name" value="MrpA_C/MbhD"/>
</dbReference>
<name>A0A410FT13_BIPS1</name>
<keyword evidence="2" id="KW-1003">Cell membrane</keyword>
<keyword evidence="5 7" id="KW-1133">Transmembrane helix</keyword>
<gene>
    <name evidence="9" type="ORF">BIP78_0345</name>
</gene>
<evidence type="ECO:0000256" key="4">
    <source>
        <dbReference type="ARBA" id="ARBA00022729"/>
    </source>
</evidence>
<sequence>MAVILFSALTLALAVFALAQRRLLWGVIGVGAHSLALAGVYLFLAAPDVALTQAAIGFGLVTFIYLLALRRTGRLTVVAVETPPLLHQDGQQVVGLEWEILARLGRQLHRDIEVLWVTRAEIPRLLCSGEADIGAGGYLPRAEEQVLLSRPLVPTRIVTVRCGSGPLGAVDGDRGQDRLPPDGIAYEDHQQLVAAVRTGEIGGAVADLLHVRHWVLADEIQPIQTTDEEETAFRFAVAPSEGDLRQALDTLIAELEASGQLAKWLERYVG</sequence>
<evidence type="ECO:0000256" key="3">
    <source>
        <dbReference type="ARBA" id="ARBA00022692"/>
    </source>
</evidence>
<evidence type="ECO:0000313" key="10">
    <source>
        <dbReference type="Proteomes" id="UP000287233"/>
    </source>
</evidence>
<dbReference type="SMART" id="SM00062">
    <property type="entry name" value="PBPb"/>
    <property type="match status" value="1"/>
</dbReference>
<dbReference type="InterPro" id="IPR001638">
    <property type="entry name" value="Solute-binding_3/MltF_N"/>
</dbReference>
<reference evidence="10" key="1">
    <citation type="submission" date="2018-12" db="EMBL/GenBank/DDBJ databases">
        <title>Complete genome sequence of an uncultured bacterium of the candidate phylum Bipolaricaulota.</title>
        <authorList>
            <person name="Kadnikov V.V."/>
            <person name="Mardanov A.V."/>
            <person name="Beletsky A.V."/>
            <person name="Frank Y.A."/>
            <person name="Karnachuk O.V."/>
            <person name="Ravin N.V."/>
        </authorList>
    </citation>
    <scope>NUCLEOTIDE SEQUENCE [LARGE SCALE GENOMIC DNA]</scope>
</reference>
<feature type="domain" description="Solute-binding protein family 3/N-terminal" evidence="8">
    <location>
        <begin position="74"/>
        <end position="270"/>
    </location>
</feature>
<evidence type="ECO:0000256" key="1">
    <source>
        <dbReference type="ARBA" id="ARBA00004651"/>
    </source>
</evidence>
<evidence type="ECO:0000256" key="7">
    <source>
        <dbReference type="SAM" id="Phobius"/>
    </source>
</evidence>
<proteinExistence type="predicted"/>
<protein>
    <recommendedName>
        <fullName evidence="8">Solute-binding protein family 3/N-terminal domain-containing protein</fullName>
    </recommendedName>
</protein>
<accession>A0A410FT13</accession>
<evidence type="ECO:0000313" key="9">
    <source>
        <dbReference type="EMBL" id="QAA76111.1"/>
    </source>
</evidence>
<dbReference type="GO" id="GO:0005886">
    <property type="term" value="C:plasma membrane"/>
    <property type="evidence" value="ECO:0007669"/>
    <property type="project" value="UniProtKB-SubCell"/>
</dbReference>
<feature type="transmembrane region" description="Helical" evidence="7">
    <location>
        <begin position="35"/>
        <end position="68"/>
    </location>
</feature>
<comment type="subcellular location">
    <subcellularLocation>
        <location evidence="1">Cell membrane</location>
        <topology evidence="1">Multi-pass membrane protein</topology>
    </subcellularLocation>
</comment>
<dbReference type="Proteomes" id="UP000287233">
    <property type="component" value="Chromosome"/>
</dbReference>
<evidence type="ECO:0000259" key="8">
    <source>
        <dbReference type="SMART" id="SM00062"/>
    </source>
</evidence>
<keyword evidence="3 7" id="KW-0812">Transmembrane</keyword>
<dbReference type="Gene3D" id="3.40.190.10">
    <property type="entry name" value="Periplasmic binding protein-like II"/>
    <property type="match status" value="3"/>
</dbReference>
<dbReference type="Pfam" id="PF13244">
    <property type="entry name" value="MbhD"/>
    <property type="match status" value="1"/>
</dbReference>
<evidence type="ECO:0000256" key="5">
    <source>
        <dbReference type="ARBA" id="ARBA00022989"/>
    </source>
</evidence>
<dbReference type="EMBL" id="CP034928">
    <property type="protein sequence ID" value="QAA76111.1"/>
    <property type="molecule type" value="Genomic_DNA"/>
</dbReference>
<dbReference type="SUPFAM" id="SSF53850">
    <property type="entry name" value="Periplasmic binding protein-like II"/>
    <property type="match status" value="1"/>
</dbReference>
<dbReference type="Pfam" id="PF00497">
    <property type="entry name" value="SBP_bac_3"/>
    <property type="match status" value="1"/>
</dbReference>
<dbReference type="PANTHER" id="PTHR35936">
    <property type="entry name" value="MEMBRANE-BOUND LYTIC MUREIN TRANSGLYCOSYLASE F"/>
    <property type="match status" value="1"/>
</dbReference>
<organism evidence="9 10">
    <name type="scientific">Bipolaricaulis sibiricus</name>
    <dbReference type="NCBI Taxonomy" id="2501609"/>
    <lineage>
        <taxon>Bacteria</taxon>
        <taxon>Candidatus Bipolaricaulota</taxon>
        <taxon>Candidatus Bipolaricaulia</taxon>
        <taxon>Candidatus Bipolaricaulales</taxon>
        <taxon>Candidatus Bipolaricaulaceae</taxon>
        <taxon>Candidatus Bipolaricaulis</taxon>
    </lineage>
</organism>
<keyword evidence="4" id="KW-0732">Signal</keyword>
<dbReference type="KEGG" id="bih:BIP78_0345"/>
<keyword evidence="6 7" id="KW-0472">Membrane</keyword>